<dbReference type="PANTHER" id="PTHR39473:SF1">
    <property type="entry name" value="DINB-LIKE DOMAIN-CONTAINING PROTEIN"/>
    <property type="match status" value="1"/>
</dbReference>
<evidence type="ECO:0000313" key="3">
    <source>
        <dbReference type="EMBL" id="KAL2911456.1"/>
    </source>
</evidence>
<dbReference type="EMBL" id="JADGIZ020000108">
    <property type="protein sequence ID" value="KAL2911456.1"/>
    <property type="molecule type" value="Genomic_DNA"/>
</dbReference>
<organism evidence="3 4">
    <name type="scientific">Polyrhizophydium stewartii</name>
    <dbReference type="NCBI Taxonomy" id="2732419"/>
    <lineage>
        <taxon>Eukaryota</taxon>
        <taxon>Fungi</taxon>
        <taxon>Fungi incertae sedis</taxon>
        <taxon>Chytridiomycota</taxon>
        <taxon>Chytridiomycota incertae sedis</taxon>
        <taxon>Chytridiomycetes</taxon>
        <taxon>Rhizophydiales</taxon>
        <taxon>Rhizophydiales incertae sedis</taxon>
        <taxon>Polyrhizophydium</taxon>
    </lineage>
</organism>
<evidence type="ECO:0000313" key="4">
    <source>
        <dbReference type="Proteomes" id="UP001527925"/>
    </source>
</evidence>
<dbReference type="Proteomes" id="UP001527925">
    <property type="component" value="Unassembled WGS sequence"/>
</dbReference>
<dbReference type="InterPro" id="IPR024775">
    <property type="entry name" value="DinB-like"/>
</dbReference>
<sequence length="223" mass="22938">MSPSHAADDALAPLVRCVAATIDDFNALLAELSPAQFTAESTVLPHSTIGKHTRHAIDHFRLLLAAIDTGLAPADQHVAGAADEARRPRPSQQSKLSSSAAGSADAEAALVDYDARERLAELETVPAAAVAALEAARAGLCAALVTRNPATPVRVAAVAVANGPPVVMLSTLAREVWFTLHHAIHHGALIRAICIEHGVPAAAIPATLGMAPSTLQHLSQAAS</sequence>
<evidence type="ECO:0000259" key="2">
    <source>
        <dbReference type="Pfam" id="PF12867"/>
    </source>
</evidence>
<keyword evidence="4" id="KW-1185">Reference proteome</keyword>
<gene>
    <name evidence="3" type="ORF">HK105_209068</name>
</gene>
<feature type="domain" description="DinB-like" evidence="2">
    <location>
        <begin position="20"/>
        <end position="190"/>
    </location>
</feature>
<accession>A0ABR4MW21</accession>
<dbReference type="Pfam" id="PF12867">
    <property type="entry name" value="DinB_2"/>
    <property type="match status" value="1"/>
</dbReference>
<dbReference type="PANTHER" id="PTHR39473">
    <property type="match status" value="1"/>
</dbReference>
<feature type="compositionally biased region" description="Low complexity" evidence="1">
    <location>
        <begin position="91"/>
        <end position="101"/>
    </location>
</feature>
<proteinExistence type="predicted"/>
<comment type="caution">
    <text evidence="3">The sequence shown here is derived from an EMBL/GenBank/DDBJ whole genome shotgun (WGS) entry which is preliminary data.</text>
</comment>
<name>A0ABR4MW21_9FUNG</name>
<feature type="region of interest" description="Disordered" evidence="1">
    <location>
        <begin position="78"/>
        <end position="101"/>
    </location>
</feature>
<reference evidence="3 4" key="1">
    <citation type="submission" date="2023-09" db="EMBL/GenBank/DDBJ databases">
        <title>Pangenome analysis of Batrachochytrium dendrobatidis and related Chytrids.</title>
        <authorList>
            <person name="Yacoub M.N."/>
            <person name="Stajich J.E."/>
            <person name="James T.Y."/>
        </authorList>
    </citation>
    <scope>NUCLEOTIDE SEQUENCE [LARGE SCALE GENOMIC DNA]</scope>
    <source>
        <strain evidence="3 4">JEL0888</strain>
    </source>
</reference>
<protein>
    <recommendedName>
        <fullName evidence="2">DinB-like domain-containing protein</fullName>
    </recommendedName>
</protein>
<evidence type="ECO:0000256" key="1">
    <source>
        <dbReference type="SAM" id="MobiDB-lite"/>
    </source>
</evidence>